<protein>
    <submittedName>
        <fullName evidence="3">Uncharacterized protein</fullName>
    </submittedName>
</protein>
<dbReference type="EMBL" id="VLTN01000025">
    <property type="protein sequence ID" value="KAA0151657.1"/>
    <property type="molecule type" value="Genomic_DNA"/>
</dbReference>
<feature type="region of interest" description="Disordered" evidence="1">
    <location>
        <begin position="72"/>
        <end position="99"/>
    </location>
</feature>
<evidence type="ECO:0000313" key="3">
    <source>
        <dbReference type="EMBL" id="KAA0151657.1"/>
    </source>
</evidence>
<name>A0A5A8CGC2_CAFRO</name>
<gene>
    <name evidence="3" type="ORF">FNF29_04343</name>
</gene>
<feature type="transmembrane region" description="Helical" evidence="2">
    <location>
        <begin position="6"/>
        <end position="26"/>
    </location>
</feature>
<organism evidence="3 4">
    <name type="scientific">Cafeteria roenbergensis</name>
    <name type="common">Marine flagellate</name>
    <dbReference type="NCBI Taxonomy" id="33653"/>
    <lineage>
        <taxon>Eukaryota</taxon>
        <taxon>Sar</taxon>
        <taxon>Stramenopiles</taxon>
        <taxon>Bigyra</taxon>
        <taxon>Opalozoa</taxon>
        <taxon>Bicosoecida</taxon>
        <taxon>Cafeteriaceae</taxon>
        <taxon>Cafeteria</taxon>
    </lineage>
</organism>
<feature type="transmembrane region" description="Helical" evidence="2">
    <location>
        <begin position="159"/>
        <end position="178"/>
    </location>
</feature>
<sequence length="401" mass="40422">MDNWALAAGVAASVVGLIAVGTWVWAASPSTAGPPSGPGSAGGASPGVAEAVGQRAAEERVLEAVHADELLDWVPDDESQSEDDASSHASVASNESAEQSATMGWAGSLASAEMMDSWPRVGVLVVLLLLVVAGVAMFLGSLLDGQPAGPGMASSTSAAAAWAVLGSAISLGVAPLLWRRARALMAATASDRRAGAIADDAAAREQYKAALADAERAAELDGACAGALVWGAILVVKAANGFSETVKGALKIRDRALAAAESDPTHPVPRFVLGAFCLRGAGLSWFERQAVSALFGGDMSATNAEADDHLRAAVRLWDEGARAGPGAAPFAAYLPAAPWRSVLVSAASARVRAATDAGRNVAAAKAEARALLARAREGPQATADESAETNKDLDAAATEAA</sequence>
<dbReference type="AlphaFoldDB" id="A0A5A8CGC2"/>
<evidence type="ECO:0000313" key="4">
    <source>
        <dbReference type="Proteomes" id="UP000323011"/>
    </source>
</evidence>
<evidence type="ECO:0000256" key="1">
    <source>
        <dbReference type="SAM" id="MobiDB-lite"/>
    </source>
</evidence>
<dbReference type="Pfam" id="PF21033">
    <property type="entry name" value="RMD1-3"/>
    <property type="match status" value="1"/>
</dbReference>
<dbReference type="Proteomes" id="UP000323011">
    <property type="component" value="Unassembled WGS sequence"/>
</dbReference>
<feature type="region of interest" description="Disordered" evidence="1">
    <location>
        <begin position="30"/>
        <end position="56"/>
    </location>
</feature>
<accession>A0A5A8CGC2</accession>
<feature type="compositionally biased region" description="Acidic residues" evidence="1">
    <location>
        <begin position="72"/>
        <end position="84"/>
    </location>
</feature>
<feature type="region of interest" description="Disordered" evidence="1">
    <location>
        <begin position="374"/>
        <end position="401"/>
    </location>
</feature>
<keyword evidence="2" id="KW-0472">Membrane</keyword>
<feature type="transmembrane region" description="Helical" evidence="2">
    <location>
        <begin position="121"/>
        <end position="139"/>
    </location>
</feature>
<evidence type="ECO:0000256" key="2">
    <source>
        <dbReference type="SAM" id="Phobius"/>
    </source>
</evidence>
<keyword evidence="2" id="KW-0812">Transmembrane</keyword>
<keyword evidence="2" id="KW-1133">Transmembrane helix</keyword>
<proteinExistence type="predicted"/>
<reference evidence="3 4" key="1">
    <citation type="submission" date="2019-07" db="EMBL/GenBank/DDBJ databases">
        <title>Genomes of Cafeteria roenbergensis.</title>
        <authorList>
            <person name="Fischer M.G."/>
            <person name="Hackl T."/>
            <person name="Roman M."/>
        </authorList>
    </citation>
    <scope>NUCLEOTIDE SEQUENCE [LARGE SCALE GENOMIC DNA]</scope>
    <source>
        <strain evidence="3 4">BVI</strain>
    </source>
</reference>
<comment type="caution">
    <text evidence="3">The sequence shown here is derived from an EMBL/GenBank/DDBJ whole genome shotgun (WGS) entry which is preliminary data.</text>
</comment>
<keyword evidence="4" id="KW-1185">Reference proteome</keyword>
<dbReference type="InterPro" id="IPR049039">
    <property type="entry name" value="RMD1-3_a_helical_rpt"/>
</dbReference>